<organism evidence="1 2">
    <name type="scientific">Popillia japonica</name>
    <name type="common">Japanese beetle</name>
    <dbReference type="NCBI Taxonomy" id="7064"/>
    <lineage>
        <taxon>Eukaryota</taxon>
        <taxon>Metazoa</taxon>
        <taxon>Ecdysozoa</taxon>
        <taxon>Arthropoda</taxon>
        <taxon>Hexapoda</taxon>
        <taxon>Insecta</taxon>
        <taxon>Pterygota</taxon>
        <taxon>Neoptera</taxon>
        <taxon>Endopterygota</taxon>
        <taxon>Coleoptera</taxon>
        <taxon>Polyphaga</taxon>
        <taxon>Scarabaeiformia</taxon>
        <taxon>Scarabaeidae</taxon>
        <taxon>Rutelinae</taxon>
        <taxon>Popillia</taxon>
    </lineage>
</organism>
<dbReference type="Proteomes" id="UP001458880">
    <property type="component" value="Unassembled WGS sequence"/>
</dbReference>
<proteinExistence type="predicted"/>
<sequence>MSRPLRPQKLEVTKLEFAKFLSLKRNFANCNDRNNVTRNLDMRKIGSDIENANPKSDANYPVFPSPLQKLQCHNIRN</sequence>
<accession>A0AAW1LW81</accession>
<keyword evidence="2" id="KW-1185">Reference proteome</keyword>
<protein>
    <submittedName>
        <fullName evidence="1">Uncharacterized protein</fullName>
    </submittedName>
</protein>
<dbReference type="AlphaFoldDB" id="A0AAW1LW81"/>
<evidence type="ECO:0000313" key="2">
    <source>
        <dbReference type="Proteomes" id="UP001458880"/>
    </source>
</evidence>
<name>A0AAW1LW81_POPJA</name>
<gene>
    <name evidence="1" type="ORF">QE152_g10249</name>
</gene>
<comment type="caution">
    <text evidence="1">The sequence shown here is derived from an EMBL/GenBank/DDBJ whole genome shotgun (WGS) entry which is preliminary data.</text>
</comment>
<evidence type="ECO:0000313" key="1">
    <source>
        <dbReference type="EMBL" id="KAK9738024.1"/>
    </source>
</evidence>
<reference evidence="1 2" key="1">
    <citation type="journal article" date="2024" name="BMC Genomics">
        <title>De novo assembly and annotation of Popillia japonica's genome with initial clues to its potential as an invasive pest.</title>
        <authorList>
            <person name="Cucini C."/>
            <person name="Boschi S."/>
            <person name="Funari R."/>
            <person name="Cardaioli E."/>
            <person name="Iannotti N."/>
            <person name="Marturano G."/>
            <person name="Paoli F."/>
            <person name="Bruttini M."/>
            <person name="Carapelli A."/>
            <person name="Frati F."/>
            <person name="Nardi F."/>
        </authorList>
    </citation>
    <scope>NUCLEOTIDE SEQUENCE [LARGE SCALE GENOMIC DNA]</scope>
    <source>
        <strain evidence="1">DMR45628</strain>
    </source>
</reference>
<dbReference type="EMBL" id="JASPKY010000092">
    <property type="protein sequence ID" value="KAK9738024.1"/>
    <property type="molecule type" value="Genomic_DNA"/>
</dbReference>